<dbReference type="Proteomes" id="UP001153737">
    <property type="component" value="Chromosome 9"/>
</dbReference>
<feature type="region of interest" description="Disordered" evidence="1">
    <location>
        <begin position="154"/>
        <end position="182"/>
    </location>
</feature>
<reference evidence="2" key="2">
    <citation type="submission" date="2022-10" db="EMBL/GenBank/DDBJ databases">
        <authorList>
            <consortium name="ENA_rothamsted_submissions"/>
            <consortium name="culmorum"/>
            <person name="King R."/>
        </authorList>
    </citation>
    <scope>NUCLEOTIDE SEQUENCE</scope>
</reference>
<evidence type="ECO:0000313" key="2">
    <source>
        <dbReference type="EMBL" id="CAG9825737.1"/>
    </source>
</evidence>
<evidence type="ECO:0000256" key="1">
    <source>
        <dbReference type="SAM" id="MobiDB-lite"/>
    </source>
</evidence>
<reference evidence="2" key="1">
    <citation type="submission" date="2022-01" db="EMBL/GenBank/DDBJ databases">
        <authorList>
            <person name="King R."/>
        </authorList>
    </citation>
    <scope>NUCLEOTIDE SEQUENCE</scope>
</reference>
<proteinExistence type="predicted"/>
<evidence type="ECO:0000313" key="3">
    <source>
        <dbReference type="Proteomes" id="UP001153737"/>
    </source>
</evidence>
<name>A0A9N9SKL0_PHACE</name>
<dbReference type="EMBL" id="OU896715">
    <property type="protein sequence ID" value="CAG9825737.1"/>
    <property type="molecule type" value="Genomic_DNA"/>
</dbReference>
<sequence>MDQLMRTDDGQILWYNRQTNSYQLVELQGEHSDLFCPAKPVLEVESPDFEPSSNDSCTNNVGYTPGNHIGAKANVWDKDQTLSLLDLCQQHHDELTNPSADQCANRMKTLIVKYKEVKDHNARSGNHPKEWQYFEQEANYLGGRPGITPPAACSSISKSMATSRKENDKKKKKVRSSPRTDMLHWLNEYKADVERREER</sequence>
<keyword evidence="3" id="KW-1185">Reference proteome</keyword>
<dbReference type="OrthoDB" id="6780881at2759"/>
<organism evidence="2 3">
    <name type="scientific">Phaedon cochleariae</name>
    <name type="common">Mustard beetle</name>
    <dbReference type="NCBI Taxonomy" id="80249"/>
    <lineage>
        <taxon>Eukaryota</taxon>
        <taxon>Metazoa</taxon>
        <taxon>Ecdysozoa</taxon>
        <taxon>Arthropoda</taxon>
        <taxon>Hexapoda</taxon>
        <taxon>Insecta</taxon>
        <taxon>Pterygota</taxon>
        <taxon>Neoptera</taxon>
        <taxon>Endopterygota</taxon>
        <taxon>Coleoptera</taxon>
        <taxon>Polyphaga</taxon>
        <taxon>Cucujiformia</taxon>
        <taxon>Chrysomeloidea</taxon>
        <taxon>Chrysomelidae</taxon>
        <taxon>Chrysomelinae</taxon>
        <taxon>Chrysomelini</taxon>
        <taxon>Phaedon</taxon>
    </lineage>
</organism>
<gene>
    <name evidence="2" type="ORF">PHAECO_LOCUS13109</name>
</gene>
<accession>A0A9N9SKL0</accession>
<dbReference type="AlphaFoldDB" id="A0A9N9SKL0"/>
<protein>
    <submittedName>
        <fullName evidence="2">Uncharacterized protein</fullName>
    </submittedName>
</protein>